<evidence type="ECO:0000256" key="1">
    <source>
        <dbReference type="SAM" id="MobiDB-lite"/>
    </source>
</evidence>
<name>A0AAD8WXX1_LOLMU</name>
<protein>
    <submittedName>
        <fullName evidence="2">Uncharacterized protein</fullName>
    </submittedName>
</protein>
<organism evidence="2 3">
    <name type="scientific">Lolium multiflorum</name>
    <name type="common">Italian ryegrass</name>
    <name type="synonym">Lolium perenne subsp. multiflorum</name>
    <dbReference type="NCBI Taxonomy" id="4521"/>
    <lineage>
        <taxon>Eukaryota</taxon>
        <taxon>Viridiplantae</taxon>
        <taxon>Streptophyta</taxon>
        <taxon>Embryophyta</taxon>
        <taxon>Tracheophyta</taxon>
        <taxon>Spermatophyta</taxon>
        <taxon>Magnoliopsida</taxon>
        <taxon>Liliopsida</taxon>
        <taxon>Poales</taxon>
        <taxon>Poaceae</taxon>
        <taxon>BOP clade</taxon>
        <taxon>Pooideae</taxon>
        <taxon>Poodae</taxon>
        <taxon>Poeae</taxon>
        <taxon>Poeae Chloroplast Group 2 (Poeae type)</taxon>
        <taxon>Loliodinae</taxon>
        <taxon>Loliinae</taxon>
        <taxon>Lolium</taxon>
    </lineage>
</organism>
<keyword evidence="3" id="KW-1185">Reference proteome</keyword>
<proteinExistence type="predicted"/>
<dbReference type="Proteomes" id="UP001231189">
    <property type="component" value="Unassembled WGS sequence"/>
</dbReference>
<gene>
    <name evidence="2" type="ORF">QYE76_043066</name>
</gene>
<evidence type="ECO:0000313" key="2">
    <source>
        <dbReference type="EMBL" id="KAK1682218.1"/>
    </source>
</evidence>
<evidence type="ECO:0000313" key="3">
    <source>
        <dbReference type="Proteomes" id="UP001231189"/>
    </source>
</evidence>
<reference evidence="2" key="1">
    <citation type="submission" date="2023-07" db="EMBL/GenBank/DDBJ databases">
        <title>A chromosome-level genome assembly of Lolium multiflorum.</title>
        <authorList>
            <person name="Chen Y."/>
            <person name="Copetti D."/>
            <person name="Kolliker R."/>
            <person name="Studer B."/>
        </authorList>
    </citation>
    <scope>NUCLEOTIDE SEQUENCE</scope>
    <source>
        <strain evidence="2">02402/16</strain>
        <tissue evidence="2">Leaf</tissue>
    </source>
</reference>
<dbReference type="EMBL" id="JAUUTY010000002">
    <property type="protein sequence ID" value="KAK1682218.1"/>
    <property type="molecule type" value="Genomic_DNA"/>
</dbReference>
<comment type="caution">
    <text evidence="2">The sequence shown here is derived from an EMBL/GenBank/DDBJ whole genome shotgun (WGS) entry which is preliminary data.</text>
</comment>
<feature type="region of interest" description="Disordered" evidence="1">
    <location>
        <begin position="1"/>
        <end position="22"/>
    </location>
</feature>
<dbReference type="AlphaFoldDB" id="A0AAD8WXX1"/>
<accession>A0AAD8WXX1</accession>
<sequence>MARRPIEQEDGQDIPGSGTVQLPSQIVRDCSAANKVGAQLKEPSHPRISFGRSTAVRVRVSSGIPLLSHL</sequence>